<dbReference type="EMBL" id="MLFT02000008">
    <property type="protein sequence ID" value="PHT40758.1"/>
    <property type="molecule type" value="Genomic_DNA"/>
</dbReference>
<gene>
    <name evidence="1" type="ORF">CQW23_19612</name>
</gene>
<dbReference type="STRING" id="33114.A0A2G2W6C2"/>
<dbReference type="AlphaFoldDB" id="A0A2G2W6C2"/>
<dbReference type="OrthoDB" id="10254730at2759"/>
<reference evidence="2" key="2">
    <citation type="journal article" date="2017" name="J. Anim. Genet.">
        <title>Multiple reference genome sequences of hot pepper reveal the massive evolution of plant disease resistance genes by retroduplication.</title>
        <authorList>
            <person name="Kim S."/>
            <person name="Park J."/>
            <person name="Yeom S.-I."/>
            <person name="Kim Y.-M."/>
            <person name="Seo E."/>
            <person name="Kim K.-T."/>
            <person name="Kim M.-S."/>
            <person name="Lee J.M."/>
            <person name="Cheong K."/>
            <person name="Shin H.-S."/>
            <person name="Kim S.-B."/>
            <person name="Han K."/>
            <person name="Lee J."/>
            <person name="Park M."/>
            <person name="Lee H.-A."/>
            <person name="Lee H.-Y."/>
            <person name="Lee Y."/>
            <person name="Oh S."/>
            <person name="Lee J.H."/>
            <person name="Choi E."/>
            <person name="Choi E."/>
            <person name="Lee S.E."/>
            <person name="Jeon J."/>
            <person name="Kim H."/>
            <person name="Choi G."/>
            <person name="Song H."/>
            <person name="Lee J."/>
            <person name="Lee S.-C."/>
            <person name="Kwon J.-K."/>
            <person name="Lee H.-Y."/>
            <person name="Koo N."/>
            <person name="Hong Y."/>
            <person name="Kim R.W."/>
            <person name="Kang W.-H."/>
            <person name="Huh J.H."/>
            <person name="Kang B.-C."/>
            <person name="Yang T.-J."/>
            <person name="Lee Y.-H."/>
            <person name="Bennetzen J.L."/>
            <person name="Choi D."/>
        </authorList>
    </citation>
    <scope>NUCLEOTIDE SEQUENCE [LARGE SCALE GENOMIC DNA]</scope>
    <source>
        <strain evidence="2">cv. PBC81</strain>
    </source>
</reference>
<organism evidence="1 2">
    <name type="scientific">Capsicum baccatum</name>
    <name type="common">Peruvian pepper</name>
    <dbReference type="NCBI Taxonomy" id="33114"/>
    <lineage>
        <taxon>Eukaryota</taxon>
        <taxon>Viridiplantae</taxon>
        <taxon>Streptophyta</taxon>
        <taxon>Embryophyta</taxon>
        <taxon>Tracheophyta</taxon>
        <taxon>Spermatophyta</taxon>
        <taxon>Magnoliopsida</taxon>
        <taxon>eudicotyledons</taxon>
        <taxon>Gunneridae</taxon>
        <taxon>Pentapetalae</taxon>
        <taxon>asterids</taxon>
        <taxon>lamiids</taxon>
        <taxon>Solanales</taxon>
        <taxon>Solanaceae</taxon>
        <taxon>Solanoideae</taxon>
        <taxon>Capsiceae</taxon>
        <taxon>Capsicum</taxon>
    </lineage>
</organism>
<name>A0A2G2W6C2_CAPBA</name>
<comment type="caution">
    <text evidence="1">The sequence shown here is derived from an EMBL/GenBank/DDBJ whole genome shotgun (WGS) entry which is preliminary data.</text>
</comment>
<keyword evidence="2" id="KW-1185">Reference proteome</keyword>
<dbReference type="Proteomes" id="UP000224567">
    <property type="component" value="Unassembled WGS sequence"/>
</dbReference>
<proteinExistence type="predicted"/>
<accession>A0A2G2W6C2</accession>
<sequence>MRKHFIAYYLENVDSLDIIKLWLPMICTSGLTALYVSSEEVSEWINQNNLGKVDISKKAVMGKNANSNHGHLQYNVKSKSPVGTNCMAYGFNLFVFLLAASEKKTLGNLETILDGYKNVKVVPSLLVFMGNFCS</sequence>
<protein>
    <submittedName>
        <fullName evidence="1">Uncharacterized protein</fullName>
    </submittedName>
</protein>
<evidence type="ECO:0000313" key="1">
    <source>
        <dbReference type="EMBL" id="PHT40758.1"/>
    </source>
</evidence>
<reference evidence="1 2" key="1">
    <citation type="journal article" date="2017" name="Genome Biol.">
        <title>New reference genome sequences of hot pepper reveal the massive evolution of plant disease-resistance genes by retroduplication.</title>
        <authorList>
            <person name="Kim S."/>
            <person name="Park J."/>
            <person name="Yeom S.I."/>
            <person name="Kim Y.M."/>
            <person name="Seo E."/>
            <person name="Kim K.T."/>
            <person name="Kim M.S."/>
            <person name="Lee J.M."/>
            <person name="Cheong K."/>
            <person name="Shin H.S."/>
            <person name="Kim S.B."/>
            <person name="Han K."/>
            <person name="Lee J."/>
            <person name="Park M."/>
            <person name="Lee H.A."/>
            <person name="Lee H.Y."/>
            <person name="Lee Y."/>
            <person name="Oh S."/>
            <person name="Lee J.H."/>
            <person name="Choi E."/>
            <person name="Choi E."/>
            <person name="Lee S.E."/>
            <person name="Jeon J."/>
            <person name="Kim H."/>
            <person name="Choi G."/>
            <person name="Song H."/>
            <person name="Lee J."/>
            <person name="Lee S.C."/>
            <person name="Kwon J.K."/>
            <person name="Lee H.Y."/>
            <person name="Koo N."/>
            <person name="Hong Y."/>
            <person name="Kim R.W."/>
            <person name="Kang W.H."/>
            <person name="Huh J.H."/>
            <person name="Kang B.C."/>
            <person name="Yang T.J."/>
            <person name="Lee Y.H."/>
            <person name="Bennetzen J.L."/>
            <person name="Choi D."/>
        </authorList>
    </citation>
    <scope>NUCLEOTIDE SEQUENCE [LARGE SCALE GENOMIC DNA]</scope>
    <source>
        <strain evidence="2">cv. PBC81</strain>
    </source>
</reference>
<evidence type="ECO:0000313" key="2">
    <source>
        <dbReference type="Proteomes" id="UP000224567"/>
    </source>
</evidence>